<protein>
    <submittedName>
        <fullName evidence="4">Carbohydrate binding protein</fullName>
    </submittedName>
</protein>
<dbReference type="Gene3D" id="2.60.120.260">
    <property type="entry name" value="Galactose-binding domain-like"/>
    <property type="match status" value="1"/>
</dbReference>
<gene>
    <name evidence="4" type="ORF">FHU10_4074</name>
</gene>
<feature type="chain" id="PRO_5021880808" evidence="2">
    <location>
        <begin position="23"/>
        <end position="624"/>
    </location>
</feature>
<dbReference type="InterPro" id="IPR003305">
    <property type="entry name" value="CenC_carb-bd"/>
</dbReference>
<reference evidence="4" key="1">
    <citation type="submission" date="2019-06" db="EMBL/GenBank/DDBJ databases">
        <authorList>
            <person name="Deangelis K."/>
            <person name="Huntemann M."/>
            <person name="Clum A."/>
            <person name="Pillay M."/>
            <person name="Palaniappan K."/>
            <person name="Varghese N."/>
            <person name="Mikhailova N."/>
            <person name="Stamatis D."/>
            <person name="Reddy T."/>
            <person name="Daum C."/>
            <person name="Shapiro N."/>
            <person name="Ivanova N."/>
            <person name="Kyrpides N."/>
            <person name="Woyke T."/>
        </authorList>
    </citation>
    <scope>NUCLEOTIDE SEQUENCE [LARGE SCALE GENOMIC DNA]</scope>
    <source>
        <strain evidence="4">128R</strain>
    </source>
</reference>
<dbReference type="SUPFAM" id="SSF51445">
    <property type="entry name" value="(Trans)glycosidases"/>
    <property type="match status" value="1"/>
</dbReference>
<feature type="domain" description="CBM-cenC" evidence="3">
    <location>
        <begin position="28"/>
        <end position="155"/>
    </location>
</feature>
<dbReference type="AlphaFoldDB" id="A0A542D1K1"/>
<comment type="caution">
    <text evidence="4">The sequence shown here is derived from an EMBL/GenBank/DDBJ whole genome shotgun (WGS) entry which is preliminary data.</text>
</comment>
<dbReference type="Pfam" id="PF02018">
    <property type="entry name" value="CBM_4_9"/>
    <property type="match status" value="1"/>
</dbReference>
<evidence type="ECO:0000256" key="1">
    <source>
        <dbReference type="ARBA" id="ARBA00022801"/>
    </source>
</evidence>
<sequence>MIFVNRDRMLAASLLIVATSSAAVCSPNLLVNPGFEQGSAGWGLANAQVVKEAHSGSASLRYQNDDPQHYRTFNQVLKVKPGQTITFGSWIKGRDLQGVTHDQGASVYVQSFDRQGRFLEGSYPQGVVGSSDWQQISAVYTVPQRAARVTMGVYLRRGTTGIAWFDDLYACVRPEQPGLYQWHDARAGGVATLITVAQPQRVQLDSALLTRQGVVVRSTRQYYQIGQQRQVIFPLPASLPKGQYRLRQQVVELSTRREKNSEIWVSVGQATANVAVDEQGFTLRDGQRFFPLGLYANMTSDEHLSRIAAAGFNSLLNYNYGSAKDPYYLFQQARKHGLQVIFSLKDLYAGTRFAPPSRRSYAALTQWFVERLKDQPNLLAWYINDELGPAFLPRIEARHLQIKQLDSHHPTFQVLNKTGDFNTYFNSSDILATDPYPVGVDNDLARTSDDTRLLVQSARGVKGSWVVIQIMDHAAYDSRRTPHQPSEQEIRNQAWQALIGGAQGLLFYSYTDLFYKRRLGQFSQQEFDGIWAGVARVAQQVARLSPYLLSGQSIALSTHNDAVTARIFIERQHAILLVANPFYHPQQVSLTLPTRWQLEGQRQIQLTLPPLGTETLSLMLAPED</sequence>
<accession>A0A542D1K1</accession>
<dbReference type="SUPFAM" id="SSF49785">
    <property type="entry name" value="Galactose-binding domain-like"/>
    <property type="match status" value="1"/>
</dbReference>
<evidence type="ECO:0000313" key="4">
    <source>
        <dbReference type="EMBL" id="TVZ71446.1"/>
    </source>
</evidence>
<dbReference type="GO" id="GO:0016798">
    <property type="term" value="F:hydrolase activity, acting on glycosyl bonds"/>
    <property type="evidence" value="ECO:0007669"/>
    <property type="project" value="InterPro"/>
</dbReference>
<dbReference type="Gene3D" id="3.20.20.80">
    <property type="entry name" value="Glycosidases"/>
    <property type="match status" value="1"/>
</dbReference>
<keyword evidence="1" id="KW-0378">Hydrolase</keyword>
<dbReference type="EMBL" id="VISQ01000001">
    <property type="protein sequence ID" value="TVZ71446.1"/>
    <property type="molecule type" value="Genomic_DNA"/>
</dbReference>
<feature type="signal peptide" evidence="2">
    <location>
        <begin position="1"/>
        <end position="22"/>
    </location>
</feature>
<keyword evidence="2" id="KW-0732">Signal</keyword>
<name>A0A542D1K1_SERFO</name>
<dbReference type="InterPro" id="IPR008979">
    <property type="entry name" value="Galactose-bd-like_sf"/>
</dbReference>
<evidence type="ECO:0000256" key="2">
    <source>
        <dbReference type="SAM" id="SignalP"/>
    </source>
</evidence>
<organism evidence="4">
    <name type="scientific">Serratia fonticola</name>
    <dbReference type="NCBI Taxonomy" id="47917"/>
    <lineage>
        <taxon>Bacteria</taxon>
        <taxon>Pseudomonadati</taxon>
        <taxon>Pseudomonadota</taxon>
        <taxon>Gammaproteobacteria</taxon>
        <taxon>Enterobacterales</taxon>
        <taxon>Yersiniaceae</taxon>
        <taxon>Serratia</taxon>
    </lineage>
</organism>
<dbReference type="InterPro" id="IPR017853">
    <property type="entry name" value="GH"/>
</dbReference>
<proteinExistence type="predicted"/>
<reference evidence="4" key="2">
    <citation type="submission" date="2019-08" db="EMBL/GenBank/DDBJ databases">
        <title>Investigation of anaerobic lignin degradation for improved lignocellulosic biofuels.</title>
        <authorList>
            <person name="Deangelis K.PhD."/>
        </authorList>
    </citation>
    <scope>NUCLEOTIDE SEQUENCE [LARGE SCALE GENOMIC DNA]</scope>
    <source>
        <strain evidence="4">128R</strain>
    </source>
</reference>
<evidence type="ECO:0000259" key="3">
    <source>
        <dbReference type="Pfam" id="PF02018"/>
    </source>
</evidence>